<gene>
    <name evidence="3" type="ordered locus">Tgr7_2601</name>
</gene>
<evidence type="ECO:0000256" key="1">
    <source>
        <dbReference type="SAM" id="MobiDB-lite"/>
    </source>
</evidence>
<protein>
    <recommendedName>
        <fullName evidence="5">Peptidase domain protein</fullName>
    </recommendedName>
</protein>
<evidence type="ECO:0000256" key="2">
    <source>
        <dbReference type="SAM" id="SignalP"/>
    </source>
</evidence>
<name>B8GM89_THISH</name>
<keyword evidence="4" id="KW-1185">Reference proteome</keyword>
<evidence type="ECO:0000313" key="4">
    <source>
        <dbReference type="Proteomes" id="UP000002383"/>
    </source>
</evidence>
<dbReference type="KEGG" id="tgr:Tgr7_2601"/>
<keyword evidence="2" id="KW-0732">Signal</keyword>
<dbReference type="Proteomes" id="UP000002383">
    <property type="component" value="Chromosome"/>
</dbReference>
<dbReference type="EMBL" id="CP001339">
    <property type="protein sequence ID" value="ACL73676.1"/>
    <property type="molecule type" value="Genomic_DNA"/>
</dbReference>
<reference evidence="3 4" key="1">
    <citation type="journal article" date="2011" name="Stand. Genomic Sci.">
        <title>Complete genome sequence of 'Thioalkalivibrio sulfidophilus' HL-EbGr7.</title>
        <authorList>
            <person name="Muyzer G."/>
            <person name="Sorokin D.Y."/>
            <person name="Mavromatis K."/>
            <person name="Lapidus A."/>
            <person name="Clum A."/>
            <person name="Ivanova N."/>
            <person name="Pati A."/>
            <person name="d'Haeseleer P."/>
            <person name="Woyke T."/>
            <person name="Kyrpides N.C."/>
        </authorList>
    </citation>
    <scope>NUCLEOTIDE SEQUENCE [LARGE SCALE GENOMIC DNA]</scope>
    <source>
        <strain evidence="3 4">HL-EbGR7</strain>
    </source>
</reference>
<organism evidence="3 4">
    <name type="scientific">Thioalkalivibrio sulfidiphilus (strain HL-EbGR7)</name>
    <dbReference type="NCBI Taxonomy" id="396588"/>
    <lineage>
        <taxon>Bacteria</taxon>
        <taxon>Pseudomonadati</taxon>
        <taxon>Pseudomonadota</taxon>
        <taxon>Gammaproteobacteria</taxon>
        <taxon>Chromatiales</taxon>
        <taxon>Ectothiorhodospiraceae</taxon>
        <taxon>Thioalkalivibrio</taxon>
    </lineage>
</organism>
<accession>B8GM89</accession>
<proteinExistence type="predicted"/>
<dbReference type="HOGENOM" id="CLU_926896_0_0_6"/>
<dbReference type="STRING" id="396588.Tgr7_2601"/>
<evidence type="ECO:0000313" key="3">
    <source>
        <dbReference type="EMBL" id="ACL73676.1"/>
    </source>
</evidence>
<feature type="chain" id="PRO_5002870512" description="Peptidase domain protein" evidence="2">
    <location>
        <begin position="23"/>
        <end position="281"/>
    </location>
</feature>
<sequence length="281" mass="29471" precursor="true">MFMIRRIAVILVAVLWAATASAQFEDFDLSPGFTPDPATGTGISGGSVDAAGHGSTSSGPCTGKIDTTPDHTLVLRADFSQLRVQVNSAKDTSLVIRGPAGYRCNDDGDGLNPVIEGYWPAGTYQIYVGSVDTGAHSYTISISELPPGASLPGSASGDYESVVLAPGFEPDPRILTGTSGGGTDAASMGSSYHGPCVGKIDGTPDHVVTLSNEFAYLKLHVLSDADTSLVIRGPDGLRCNDDTDGLNPVVQGRWPAGRYEVFVGSVAEGFHRYRLRVTEFR</sequence>
<feature type="region of interest" description="Disordered" evidence="1">
    <location>
        <begin position="38"/>
        <end position="65"/>
    </location>
</feature>
<dbReference type="AlphaFoldDB" id="B8GM89"/>
<evidence type="ECO:0008006" key="5">
    <source>
        <dbReference type="Google" id="ProtNLM"/>
    </source>
</evidence>
<feature type="signal peptide" evidence="2">
    <location>
        <begin position="1"/>
        <end position="22"/>
    </location>
</feature>
<dbReference type="eggNOG" id="COG3591">
    <property type="taxonomic scope" value="Bacteria"/>
</dbReference>